<proteinExistence type="predicted"/>
<dbReference type="RefSeq" id="WP_104503884.1">
    <property type="nucleotide sequence ID" value="NZ_CP018049.1"/>
</dbReference>
<dbReference type="AlphaFoldDB" id="A0A2L0RZ92"/>
<organism evidence="1 2">
    <name type="scientific">Pseudomonas orientalis</name>
    <dbReference type="NCBI Taxonomy" id="76758"/>
    <lineage>
        <taxon>Bacteria</taxon>
        <taxon>Pseudomonadati</taxon>
        <taxon>Pseudomonadota</taxon>
        <taxon>Gammaproteobacteria</taxon>
        <taxon>Pseudomonadales</taxon>
        <taxon>Pseudomonadaceae</taxon>
        <taxon>Pseudomonas</taxon>
    </lineage>
</organism>
<protein>
    <submittedName>
        <fullName evidence="1">Uncharacterized protein</fullName>
    </submittedName>
</protein>
<dbReference type="EMBL" id="CP018049">
    <property type="protein sequence ID" value="AUZ47301.1"/>
    <property type="molecule type" value="Genomic_DNA"/>
</dbReference>
<evidence type="ECO:0000313" key="1">
    <source>
        <dbReference type="EMBL" id="AUZ47301.1"/>
    </source>
</evidence>
<sequence>MSSPSITALLPDMLTEFSALALNPNAQPTDDQVARLQVLKAGAANSALAAELGISAVGAAIGVCVGDLDDLHIRNLGWLLEMLGEISGNARHVEHEAIHYLRMAELKAVI</sequence>
<evidence type="ECO:0000313" key="2">
    <source>
        <dbReference type="Proteomes" id="UP000239888"/>
    </source>
</evidence>
<dbReference type="KEGG" id="poi:BOP93_17460"/>
<gene>
    <name evidence="1" type="ORF">BOP93_17460</name>
</gene>
<reference evidence="1 2" key="1">
    <citation type="journal article" date="2018" name="Front. Microbiol.">
        <title>Pseudomonas orientalis F9: A Potent Antagonist against Phytopathogens with Phytotoxic Effect in the Apple Flower.</title>
        <authorList>
            <person name="Zengerer V."/>
            <person name="Schmid M."/>
            <person name="Bieri M."/>
            <person name="Muller D.C."/>
            <person name="Remus-Emsermann M.N.P."/>
            <person name="Ahrens C.H."/>
            <person name="Pelludat C."/>
        </authorList>
    </citation>
    <scope>NUCLEOTIDE SEQUENCE [LARGE SCALE GENOMIC DNA]</scope>
    <source>
        <strain evidence="1 2">F9</strain>
    </source>
</reference>
<name>A0A2L0RZ92_9PSED</name>
<accession>A0A2L0RZ92</accession>
<dbReference type="Proteomes" id="UP000239888">
    <property type="component" value="Chromosome"/>
</dbReference>